<feature type="binding site" evidence="4">
    <location>
        <position position="436"/>
    </location>
    <ligand>
        <name>L-glutamate</name>
        <dbReference type="ChEBI" id="CHEBI:29985"/>
    </ligand>
</feature>
<evidence type="ECO:0000256" key="2">
    <source>
        <dbReference type="ARBA" id="ARBA00084097"/>
    </source>
</evidence>
<feature type="binding site" evidence="4">
    <location>
        <begin position="464"/>
        <end position="465"/>
    </location>
    <ligand>
        <name>L-glutamate</name>
        <dbReference type="ChEBI" id="CHEBI:29985"/>
    </ligand>
</feature>
<dbReference type="GO" id="GO:0005886">
    <property type="term" value="C:plasma membrane"/>
    <property type="evidence" value="ECO:0007669"/>
    <property type="project" value="TreeGrafter"/>
</dbReference>
<dbReference type="Gene3D" id="3.60.20.40">
    <property type="match status" value="1"/>
</dbReference>
<keyword evidence="2" id="KW-1202">Platelet aggregation activating toxin</keyword>
<keyword evidence="5" id="KW-0812">Transmembrane</keyword>
<dbReference type="Pfam" id="PF01019">
    <property type="entry name" value="G_glu_transpept"/>
    <property type="match status" value="1"/>
</dbReference>
<dbReference type="GO" id="GO:0036374">
    <property type="term" value="F:glutathione hydrolase activity"/>
    <property type="evidence" value="ECO:0007669"/>
    <property type="project" value="InterPro"/>
</dbReference>
<comment type="similarity">
    <text evidence="1">Belongs to the gamma-glutamyltransferase family.</text>
</comment>
<evidence type="ECO:0000313" key="7">
    <source>
        <dbReference type="RefSeq" id="XP_015592646.1"/>
    </source>
</evidence>
<evidence type="ECO:0000256" key="1">
    <source>
        <dbReference type="ARBA" id="ARBA00009381"/>
    </source>
</evidence>
<dbReference type="InterPro" id="IPR043137">
    <property type="entry name" value="GGT_ssub_C"/>
</dbReference>
<feature type="binding site" evidence="4">
    <location>
        <position position="487"/>
    </location>
    <ligand>
        <name>L-glutamate</name>
        <dbReference type="ChEBI" id="CHEBI:29985"/>
    </ligand>
</feature>
<dbReference type="PROSITE" id="PS00462">
    <property type="entry name" value="G_GLU_TRANSPEPTIDASE"/>
    <property type="match status" value="1"/>
</dbReference>
<keyword evidence="6" id="KW-1185">Reference proteome</keyword>
<name>A0AAJ7BRK4_CEPCN</name>
<organism evidence="6 7">
    <name type="scientific">Cephus cinctus</name>
    <name type="common">Wheat stem sawfly</name>
    <dbReference type="NCBI Taxonomy" id="211228"/>
    <lineage>
        <taxon>Eukaryota</taxon>
        <taxon>Metazoa</taxon>
        <taxon>Ecdysozoa</taxon>
        <taxon>Arthropoda</taxon>
        <taxon>Hexapoda</taxon>
        <taxon>Insecta</taxon>
        <taxon>Pterygota</taxon>
        <taxon>Neoptera</taxon>
        <taxon>Endopterygota</taxon>
        <taxon>Hymenoptera</taxon>
        <taxon>Cephoidea</taxon>
        <taxon>Cephidae</taxon>
        <taxon>Cephus</taxon>
    </lineage>
</organism>
<dbReference type="FunFam" id="3.60.20.40:FF:000001">
    <property type="entry name" value="Gamma-glutamyltranspeptidase 1"/>
    <property type="match status" value="1"/>
</dbReference>
<dbReference type="RefSeq" id="XP_015592646.1">
    <property type="nucleotide sequence ID" value="XM_015737160.2"/>
</dbReference>
<evidence type="ECO:0000256" key="4">
    <source>
        <dbReference type="PIRSR" id="PIRSR600101-2"/>
    </source>
</evidence>
<accession>A0AAJ7BRK4</accession>
<feature type="transmembrane region" description="Helical" evidence="5">
    <location>
        <begin position="7"/>
        <end position="29"/>
    </location>
</feature>
<dbReference type="KEGG" id="ccin:107266543"/>
<dbReference type="AlphaFoldDB" id="A0AAJ7BRK4"/>
<keyword evidence="5" id="KW-1133">Transmembrane helix</keyword>
<dbReference type="InterPro" id="IPR043138">
    <property type="entry name" value="GGT_lsub"/>
</dbReference>
<keyword evidence="2" id="KW-0800">Toxin</keyword>
<dbReference type="NCBIfam" id="TIGR00066">
    <property type="entry name" value="g_glut_trans"/>
    <property type="match status" value="1"/>
</dbReference>
<keyword evidence="2" id="KW-1199">Hemostasis impairing toxin</keyword>
<dbReference type="InterPro" id="IPR029055">
    <property type="entry name" value="Ntn_hydrolases_N"/>
</dbReference>
<evidence type="ECO:0000256" key="5">
    <source>
        <dbReference type="SAM" id="Phobius"/>
    </source>
</evidence>
<dbReference type="SUPFAM" id="SSF56235">
    <property type="entry name" value="N-terminal nucleophile aminohydrolases (Ntn hydrolases)"/>
    <property type="match status" value="1"/>
</dbReference>
<feature type="binding site" evidence="4">
    <location>
        <position position="124"/>
    </location>
    <ligand>
        <name>L-glutamate</name>
        <dbReference type="ChEBI" id="CHEBI:29985"/>
    </ligand>
</feature>
<reference evidence="7" key="1">
    <citation type="submission" date="2025-08" db="UniProtKB">
        <authorList>
            <consortium name="RefSeq"/>
        </authorList>
    </citation>
    <scope>IDENTIFICATION</scope>
</reference>
<protein>
    <submittedName>
        <fullName evidence="7">Glutathione hydrolase 1 proenzyme isoform X1</fullName>
    </submittedName>
</protein>
<dbReference type="GO" id="GO:0006751">
    <property type="term" value="P:glutathione catabolic process"/>
    <property type="evidence" value="ECO:0007669"/>
    <property type="project" value="InterPro"/>
</dbReference>
<gene>
    <name evidence="7" type="primary">LOC107266543</name>
</gene>
<dbReference type="Proteomes" id="UP000694920">
    <property type="component" value="Unplaced"/>
</dbReference>
<dbReference type="InterPro" id="IPR000101">
    <property type="entry name" value="GGT_peptidase"/>
</dbReference>
<evidence type="ECO:0000313" key="6">
    <source>
        <dbReference type="Proteomes" id="UP000694920"/>
    </source>
</evidence>
<dbReference type="PANTHER" id="PTHR11686:SF72">
    <property type="entry name" value="GAMMA-GLUTAMYL TRANSPEPTIDASE, ISOFORM A"/>
    <property type="match status" value="1"/>
</dbReference>
<evidence type="ECO:0000256" key="3">
    <source>
        <dbReference type="PIRSR" id="PIRSR600101-1"/>
    </source>
</evidence>
<dbReference type="InterPro" id="IPR055262">
    <property type="entry name" value="GGT_CS"/>
</dbReference>
<dbReference type="FunFam" id="1.10.246.130:FF:000001">
    <property type="entry name" value="Gamma-glutamyltransferase 5 isoform 1"/>
    <property type="match status" value="1"/>
</dbReference>
<dbReference type="PRINTS" id="PR01210">
    <property type="entry name" value="GGTRANSPTASE"/>
</dbReference>
<dbReference type="Gene3D" id="1.10.246.130">
    <property type="match status" value="1"/>
</dbReference>
<dbReference type="GeneID" id="107266543"/>
<sequence length="582" mass="62775">MICSKKTIVLSGVLAVVLVAVVLTVVLVFTGQRDFTNAESTGSATIVSDSLLGKYSKAAVSTNGQECAQIGVDMLAKNGSAVDAAIAALICEGIASLHSTGLGGGFFMTIWDAETEAAYSLDARETAPGNATENMYLENTTLSQYGGLAVAVPGELLGYWEAHQRFGKLTWSELFEPNIELCYIGSYVTNYLASYLLNKKENIKAEPTLAEILINPETNSSWQVGDRIKRPKLAKTLRLIAEQGPGIFYNGTMGDDLVAEIQAFGGIITKEDLQNYTVKWKTPVEATIGNLTMYTAPPPGSGVVLTFMMNVLQALIPTNDENVMWQRIIETFKWAYARRTELGDPDYVNINSVVGNLTSTAYAEEVRGSIRDDWTSSDPTYYGAVTDQIEDSGTAHISVLAPDGSAVSVTATINLVFGAMIRSNSTGIIFNDEMDDFSVPNTTNAFGLPSSPVNYIAPGKRPLSSMSPTIVLDENKKAKLIIGAAGGSKITTAIATAMIFNLWLGYDVKESIDARRIHHQLFPMNIQNENEFSRSILEALHEIGHDIKKYSGIGSAITGVAVKDGIVTANSDFRREGRTAGF</sequence>
<keyword evidence="7" id="KW-0378">Hydrolase</keyword>
<feature type="active site" description="Nucleophile" evidence="3">
    <location>
        <position position="394"/>
    </location>
</feature>
<keyword evidence="5" id="KW-0472">Membrane</keyword>
<proteinExistence type="inferred from homology"/>
<dbReference type="PANTHER" id="PTHR11686">
    <property type="entry name" value="GAMMA GLUTAMYL TRANSPEPTIDASE"/>
    <property type="match status" value="1"/>
</dbReference>
<feature type="binding site" evidence="4">
    <location>
        <begin position="412"/>
        <end position="414"/>
    </location>
    <ligand>
        <name>L-glutamate</name>
        <dbReference type="ChEBI" id="CHEBI:29985"/>
    </ligand>
</feature>